<keyword evidence="6" id="KW-1133">Transmembrane helix</keyword>
<keyword evidence="7" id="KW-0472">Membrane</keyword>
<evidence type="ECO:0000256" key="1">
    <source>
        <dbReference type="ARBA" id="ARBA00004479"/>
    </source>
</evidence>
<evidence type="ECO:0000256" key="4">
    <source>
        <dbReference type="ARBA" id="ARBA00022729"/>
    </source>
</evidence>
<organism evidence="12 13">
    <name type="scientific">Rubroshorea leprosula</name>
    <dbReference type="NCBI Taxonomy" id="152421"/>
    <lineage>
        <taxon>Eukaryota</taxon>
        <taxon>Viridiplantae</taxon>
        <taxon>Streptophyta</taxon>
        <taxon>Embryophyta</taxon>
        <taxon>Tracheophyta</taxon>
        <taxon>Spermatophyta</taxon>
        <taxon>Magnoliopsida</taxon>
        <taxon>eudicotyledons</taxon>
        <taxon>Gunneridae</taxon>
        <taxon>Pentapetalae</taxon>
        <taxon>rosids</taxon>
        <taxon>malvids</taxon>
        <taxon>Malvales</taxon>
        <taxon>Dipterocarpaceae</taxon>
        <taxon>Rubroshorea</taxon>
    </lineage>
</organism>
<feature type="chain" id="PRO_5043405763" description="Leucine-rich repeat-containing N-terminal plant-type domain-containing protein" evidence="10">
    <location>
        <begin position="20"/>
        <end position="157"/>
    </location>
</feature>
<evidence type="ECO:0000313" key="12">
    <source>
        <dbReference type="EMBL" id="GKV29242.1"/>
    </source>
</evidence>
<evidence type="ECO:0000256" key="3">
    <source>
        <dbReference type="ARBA" id="ARBA00022692"/>
    </source>
</evidence>
<evidence type="ECO:0000256" key="5">
    <source>
        <dbReference type="ARBA" id="ARBA00022737"/>
    </source>
</evidence>
<dbReference type="PANTHER" id="PTHR48063:SF98">
    <property type="entry name" value="LRR RECEPTOR-LIKE SERINE_THREONINE-PROTEIN KINASE FLS2"/>
    <property type="match status" value="1"/>
</dbReference>
<dbReference type="EMBL" id="BPVZ01000082">
    <property type="protein sequence ID" value="GKV29242.1"/>
    <property type="molecule type" value="Genomic_DNA"/>
</dbReference>
<keyword evidence="2" id="KW-0433">Leucine-rich repeat</keyword>
<dbReference type="InterPro" id="IPR032675">
    <property type="entry name" value="LRR_dom_sf"/>
</dbReference>
<dbReference type="InterPro" id="IPR013210">
    <property type="entry name" value="LRR_N_plant-typ"/>
</dbReference>
<keyword evidence="5" id="KW-0677">Repeat</keyword>
<keyword evidence="3" id="KW-0812">Transmembrane</keyword>
<evidence type="ECO:0000256" key="9">
    <source>
        <dbReference type="ARBA" id="ARBA00023180"/>
    </source>
</evidence>
<keyword evidence="8" id="KW-0675">Receptor</keyword>
<dbReference type="Pfam" id="PF08263">
    <property type="entry name" value="LRRNT_2"/>
    <property type="match status" value="1"/>
</dbReference>
<dbReference type="AlphaFoldDB" id="A0AAV5KXQ9"/>
<dbReference type="Proteomes" id="UP001054252">
    <property type="component" value="Unassembled WGS sequence"/>
</dbReference>
<evidence type="ECO:0000259" key="11">
    <source>
        <dbReference type="Pfam" id="PF08263"/>
    </source>
</evidence>
<comment type="caution">
    <text evidence="12">The sequence shown here is derived from an EMBL/GenBank/DDBJ whole genome shotgun (WGS) entry which is preliminary data.</text>
</comment>
<dbReference type="InterPro" id="IPR046956">
    <property type="entry name" value="RLP23-like"/>
</dbReference>
<name>A0AAV5KXQ9_9ROSI</name>
<dbReference type="GO" id="GO:0016020">
    <property type="term" value="C:membrane"/>
    <property type="evidence" value="ECO:0007669"/>
    <property type="project" value="UniProtKB-SubCell"/>
</dbReference>
<proteinExistence type="predicted"/>
<comment type="subcellular location">
    <subcellularLocation>
        <location evidence="1">Membrane</location>
        <topology evidence="1">Single-pass type I membrane protein</topology>
    </subcellularLocation>
</comment>
<evidence type="ECO:0000313" key="13">
    <source>
        <dbReference type="Proteomes" id="UP001054252"/>
    </source>
</evidence>
<feature type="domain" description="Leucine-rich repeat-containing N-terminal plant-type" evidence="11">
    <location>
        <begin position="29"/>
        <end position="63"/>
    </location>
</feature>
<sequence>MGFFTTLLIGFLSLATLNAAFCNGGCTERERQALLKLKQDMVDPAARLTSWVVDDEDCCKWKGSWEVPHHLGNLSNLKYLDLQWNFFLHVENSHWLSGLSSLHYLDMTKVNLNRVKEEAKSERSFYYSLSILCFLNTPPQDGKAINDTNLGTQQGKS</sequence>
<dbReference type="SUPFAM" id="SSF52058">
    <property type="entry name" value="L domain-like"/>
    <property type="match status" value="1"/>
</dbReference>
<evidence type="ECO:0000256" key="6">
    <source>
        <dbReference type="ARBA" id="ARBA00022989"/>
    </source>
</evidence>
<dbReference type="Gene3D" id="3.80.10.10">
    <property type="entry name" value="Ribonuclease Inhibitor"/>
    <property type="match status" value="1"/>
</dbReference>
<evidence type="ECO:0000256" key="10">
    <source>
        <dbReference type="SAM" id="SignalP"/>
    </source>
</evidence>
<keyword evidence="9" id="KW-0325">Glycoprotein</keyword>
<dbReference type="PANTHER" id="PTHR48063">
    <property type="entry name" value="LRR RECEPTOR-LIKE KINASE"/>
    <property type="match status" value="1"/>
</dbReference>
<accession>A0AAV5KXQ9</accession>
<evidence type="ECO:0000256" key="7">
    <source>
        <dbReference type="ARBA" id="ARBA00023136"/>
    </source>
</evidence>
<reference evidence="12 13" key="1">
    <citation type="journal article" date="2021" name="Commun. Biol.">
        <title>The genome of Shorea leprosula (Dipterocarpaceae) highlights the ecological relevance of drought in aseasonal tropical rainforests.</title>
        <authorList>
            <person name="Ng K.K.S."/>
            <person name="Kobayashi M.J."/>
            <person name="Fawcett J.A."/>
            <person name="Hatakeyama M."/>
            <person name="Paape T."/>
            <person name="Ng C.H."/>
            <person name="Ang C.C."/>
            <person name="Tnah L.H."/>
            <person name="Lee C.T."/>
            <person name="Nishiyama T."/>
            <person name="Sese J."/>
            <person name="O'Brien M.J."/>
            <person name="Copetti D."/>
            <person name="Mohd Noor M.I."/>
            <person name="Ong R.C."/>
            <person name="Putra M."/>
            <person name="Sireger I.Z."/>
            <person name="Indrioko S."/>
            <person name="Kosugi Y."/>
            <person name="Izuno A."/>
            <person name="Isagi Y."/>
            <person name="Lee S.L."/>
            <person name="Shimizu K.K."/>
        </authorList>
    </citation>
    <scope>NUCLEOTIDE SEQUENCE [LARGE SCALE GENOMIC DNA]</scope>
    <source>
        <strain evidence="12">214</strain>
    </source>
</reference>
<protein>
    <recommendedName>
        <fullName evidence="11">Leucine-rich repeat-containing N-terminal plant-type domain-containing protein</fullName>
    </recommendedName>
</protein>
<evidence type="ECO:0000256" key="2">
    <source>
        <dbReference type="ARBA" id="ARBA00022614"/>
    </source>
</evidence>
<evidence type="ECO:0000256" key="8">
    <source>
        <dbReference type="ARBA" id="ARBA00023170"/>
    </source>
</evidence>
<feature type="signal peptide" evidence="10">
    <location>
        <begin position="1"/>
        <end position="19"/>
    </location>
</feature>
<gene>
    <name evidence="12" type="ORF">SLEP1_g38184</name>
</gene>
<keyword evidence="4 10" id="KW-0732">Signal</keyword>
<keyword evidence="13" id="KW-1185">Reference proteome</keyword>